<name>A0AAV4XTF3_CAEEX</name>
<organism evidence="1 2">
    <name type="scientific">Caerostris extrusa</name>
    <name type="common">Bark spider</name>
    <name type="synonym">Caerostris bankana</name>
    <dbReference type="NCBI Taxonomy" id="172846"/>
    <lineage>
        <taxon>Eukaryota</taxon>
        <taxon>Metazoa</taxon>
        <taxon>Ecdysozoa</taxon>
        <taxon>Arthropoda</taxon>
        <taxon>Chelicerata</taxon>
        <taxon>Arachnida</taxon>
        <taxon>Araneae</taxon>
        <taxon>Araneomorphae</taxon>
        <taxon>Entelegynae</taxon>
        <taxon>Araneoidea</taxon>
        <taxon>Araneidae</taxon>
        <taxon>Caerostris</taxon>
    </lineage>
</organism>
<evidence type="ECO:0000313" key="1">
    <source>
        <dbReference type="EMBL" id="GIY97200.1"/>
    </source>
</evidence>
<comment type="caution">
    <text evidence="1">The sequence shown here is derived from an EMBL/GenBank/DDBJ whole genome shotgun (WGS) entry which is preliminary data.</text>
</comment>
<dbReference type="Proteomes" id="UP001054945">
    <property type="component" value="Unassembled WGS sequence"/>
</dbReference>
<dbReference type="EMBL" id="BPLR01018131">
    <property type="protein sequence ID" value="GIY97200.1"/>
    <property type="molecule type" value="Genomic_DNA"/>
</dbReference>
<evidence type="ECO:0000313" key="2">
    <source>
        <dbReference type="Proteomes" id="UP001054945"/>
    </source>
</evidence>
<sequence>MSSNQGLKFRLLSILHSSKPVTKTPPNKENRKSDVEYHINLITSISPTIIAASLISRITTQPGAHFISKRNAAAFMAERSFAIEFHMKEQLLIMRPPFSTKHTEITAPLMNIREVTGEPTNKYPPT</sequence>
<gene>
    <name evidence="1" type="ORF">CEXT_108151</name>
</gene>
<reference evidence="1 2" key="1">
    <citation type="submission" date="2021-06" db="EMBL/GenBank/DDBJ databases">
        <title>Caerostris extrusa draft genome.</title>
        <authorList>
            <person name="Kono N."/>
            <person name="Arakawa K."/>
        </authorList>
    </citation>
    <scope>NUCLEOTIDE SEQUENCE [LARGE SCALE GENOMIC DNA]</scope>
</reference>
<protein>
    <submittedName>
        <fullName evidence="1">Uncharacterized protein</fullName>
    </submittedName>
</protein>
<proteinExistence type="predicted"/>
<dbReference type="AlphaFoldDB" id="A0AAV4XTF3"/>
<accession>A0AAV4XTF3</accession>
<keyword evidence="2" id="KW-1185">Reference proteome</keyword>